<sequence length="162" mass="17760">MSGELFKHQTHLDKMVHVPYRGSGEALPALLSGDVDVTFENLPTVNSLIKSGQVRALAVTTDQRSSYLAGVPTLNEVGGEYGLKDFSTSAWFGVIANKNMSDEAYNKLTAALERVKETDEFKGFLPNIGAESAPEEKEVFRDFIAKDIHQWAELVKVTGLAK</sequence>
<dbReference type="Gene3D" id="3.40.190.150">
    <property type="entry name" value="Bordetella uptake gene, domain 1"/>
    <property type="match status" value="1"/>
</dbReference>
<evidence type="ECO:0000313" key="2">
    <source>
        <dbReference type="EMBL" id="GAM62816.1"/>
    </source>
</evidence>
<dbReference type="AlphaFoldDB" id="A0A0B8P904"/>
<reference evidence="2 3" key="2">
    <citation type="submission" date="2015-01" db="EMBL/GenBank/DDBJ databases">
        <authorList>
            <consortium name="NBRP consortium"/>
            <person name="Sawabe T."/>
            <person name="Meirelles P."/>
            <person name="Feng G."/>
            <person name="Sayaka M."/>
            <person name="Hattori M."/>
            <person name="Ohkuma M."/>
        </authorList>
    </citation>
    <scope>NUCLEOTIDE SEQUENCE [LARGE SCALE GENOMIC DNA]</scope>
    <source>
        <strain evidence="2 3">JCM19232</strain>
    </source>
</reference>
<organism evidence="2 3">
    <name type="scientific">Vibrio ishigakensis</name>
    <dbReference type="NCBI Taxonomy" id="1481914"/>
    <lineage>
        <taxon>Bacteria</taxon>
        <taxon>Pseudomonadati</taxon>
        <taxon>Pseudomonadota</taxon>
        <taxon>Gammaproteobacteria</taxon>
        <taxon>Vibrionales</taxon>
        <taxon>Vibrionaceae</taxon>
        <taxon>Vibrio</taxon>
    </lineage>
</organism>
<dbReference type="Proteomes" id="UP000031670">
    <property type="component" value="Unassembled WGS sequence"/>
</dbReference>
<dbReference type="InterPro" id="IPR005064">
    <property type="entry name" value="BUG"/>
</dbReference>
<dbReference type="PANTHER" id="PTHR42928">
    <property type="entry name" value="TRICARBOXYLATE-BINDING PROTEIN"/>
    <property type="match status" value="1"/>
</dbReference>
<gene>
    <name evidence="2" type="ORF">JCM19232_4493</name>
</gene>
<dbReference type="EMBL" id="BBSA01000007">
    <property type="protein sequence ID" value="GAM62816.1"/>
    <property type="molecule type" value="Genomic_DNA"/>
</dbReference>
<reference evidence="2 3" key="1">
    <citation type="submission" date="2015-01" db="EMBL/GenBank/DDBJ databases">
        <title>Vibrio sp. C5 JCM 19232 whole genome shotgun sequence.</title>
        <authorList>
            <person name="Sawabe T."/>
            <person name="Meirelles P."/>
            <person name="Feng G."/>
            <person name="Sayaka M."/>
            <person name="Hattori M."/>
            <person name="Ohkuma M."/>
        </authorList>
    </citation>
    <scope>NUCLEOTIDE SEQUENCE [LARGE SCALE GENOMIC DNA]</scope>
    <source>
        <strain evidence="2 3">JCM19232</strain>
    </source>
</reference>
<dbReference type="PANTHER" id="PTHR42928:SF5">
    <property type="entry name" value="BLR1237 PROTEIN"/>
    <property type="match status" value="1"/>
</dbReference>
<comment type="similarity">
    <text evidence="1">Belongs to the UPF0065 (bug) family.</text>
</comment>
<protein>
    <submittedName>
        <fullName evidence="2">Putative exported protein</fullName>
    </submittedName>
</protein>
<comment type="caution">
    <text evidence="2">The sequence shown here is derived from an EMBL/GenBank/DDBJ whole genome shotgun (WGS) entry which is preliminary data.</text>
</comment>
<dbReference type="SUPFAM" id="SSF53850">
    <property type="entry name" value="Periplasmic binding protein-like II"/>
    <property type="match status" value="1"/>
</dbReference>
<proteinExistence type="inferred from homology"/>
<accession>A0A0B8P904</accession>
<evidence type="ECO:0000256" key="1">
    <source>
        <dbReference type="ARBA" id="ARBA00006987"/>
    </source>
</evidence>
<dbReference type="Gene3D" id="3.40.190.10">
    <property type="entry name" value="Periplasmic binding protein-like II"/>
    <property type="match status" value="1"/>
</dbReference>
<name>A0A0B8P904_9VIBR</name>
<dbReference type="Pfam" id="PF03401">
    <property type="entry name" value="TctC"/>
    <property type="match status" value="1"/>
</dbReference>
<dbReference type="InterPro" id="IPR042100">
    <property type="entry name" value="Bug_dom1"/>
</dbReference>
<evidence type="ECO:0000313" key="3">
    <source>
        <dbReference type="Proteomes" id="UP000031670"/>
    </source>
</evidence>